<feature type="transmembrane region" description="Helical" evidence="7">
    <location>
        <begin position="226"/>
        <end position="244"/>
    </location>
</feature>
<dbReference type="GO" id="GO:0016413">
    <property type="term" value="F:O-acetyltransferase activity"/>
    <property type="evidence" value="ECO:0007669"/>
    <property type="project" value="TreeGrafter"/>
</dbReference>
<evidence type="ECO:0000259" key="8">
    <source>
        <dbReference type="Pfam" id="PF01757"/>
    </source>
</evidence>
<gene>
    <name evidence="9" type="ORF">ABW01_12625</name>
</gene>
<dbReference type="EMBL" id="LDPG01000007">
    <property type="protein sequence ID" value="KLV18225.1"/>
    <property type="molecule type" value="Genomic_DNA"/>
</dbReference>
<dbReference type="PANTHER" id="PTHR40074:SF2">
    <property type="entry name" value="O-ACETYLTRANSFERASE WECH"/>
    <property type="match status" value="1"/>
</dbReference>
<dbReference type="PATRIC" id="fig|1392.242.peg.5545"/>
<evidence type="ECO:0000256" key="7">
    <source>
        <dbReference type="SAM" id="Phobius"/>
    </source>
</evidence>
<dbReference type="Proteomes" id="UP000035904">
    <property type="component" value="Unassembled WGS sequence"/>
</dbReference>
<keyword evidence="3" id="KW-1003">Cell membrane</keyword>
<evidence type="ECO:0000256" key="2">
    <source>
        <dbReference type="ARBA" id="ARBA00007400"/>
    </source>
</evidence>
<dbReference type="RefSeq" id="WP_047956589.1">
    <property type="nucleotide sequence ID" value="NZ_LDPG01000007.1"/>
</dbReference>
<accession>A0A0J1KNF5</accession>
<feature type="transmembrane region" description="Helical" evidence="7">
    <location>
        <begin position="313"/>
        <end position="333"/>
    </location>
</feature>
<keyword evidence="6 7" id="KW-0472">Membrane</keyword>
<evidence type="ECO:0000256" key="5">
    <source>
        <dbReference type="ARBA" id="ARBA00022989"/>
    </source>
</evidence>
<evidence type="ECO:0000256" key="6">
    <source>
        <dbReference type="ARBA" id="ARBA00023136"/>
    </source>
</evidence>
<evidence type="ECO:0000256" key="3">
    <source>
        <dbReference type="ARBA" id="ARBA00022475"/>
    </source>
</evidence>
<dbReference type="InterPro" id="IPR002656">
    <property type="entry name" value="Acyl_transf_3_dom"/>
</dbReference>
<evidence type="ECO:0000256" key="4">
    <source>
        <dbReference type="ARBA" id="ARBA00022692"/>
    </source>
</evidence>
<reference evidence="9 10" key="1">
    <citation type="submission" date="2015-05" db="EMBL/GenBank/DDBJ databases">
        <title>Whole genome sequence and identification of bacterial endophytes from Costus igneus.</title>
        <authorList>
            <person name="Lee Y.P."/>
            <person name="Gan H.M."/>
            <person name="Eng W."/>
            <person name="Wheatley M.S."/>
            <person name="Caraballo A."/>
            <person name="Polter S."/>
            <person name="Savka M.A."/>
            <person name="Hudson A.O."/>
        </authorList>
    </citation>
    <scope>NUCLEOTIDE SEQUENCE [LARGE SCALE GENOMIC DNA]</scope>
    <source>
        <strain evidence="9 10">RIT375</strain>
    </source>
</reference>
<feature type="transmembrane region" description="Helical" evidence="7">
    <location>
        <begin position="12"/>
        <end position="32"/>
    </location>
</feature>
<feature type="transmembrane region" description="Helical" evidence="7">
    <location>
        <begin position="156"/>
        <end position="177"/>
    </location>
</feature>
<feature type="transmembrane region" description="Helical" evidence="7">
    <location>
        <begin position="81"/>
        <end position="97"/>
    </location>
</feature>
<evidence type="ECO:0000313" key="9">
    <source>
        <dbReference type="EMBL" id="KLV18225.1"/>
    </source>
</evidence>
<dbReference type="PANTHER" id="PTHR40074">
    <property type="entry name" value="O-ACETYLTRANSFERASE WECH"/>
    <property type="match status" value="1"/>
</dbReference>
<evidence type="ECO:0000313" key="10">
    <source>
        <dbReference type="Proteomes" id="UP000035904"/>
    </source>
</evidence>
<dbReference type="GO" id="GO:0009246">
    <property type="term" value="P:enterobacterial common antigen biosynthetic process"/>
    <property type="evidence" value="ECO:0007669"/>
    <property type="project" value="TreeGrafter"/>
</dbReference>
<feature type="domain" description="Acyltransferase 3" evidence="8">
    <location>
        <begin position="8"/>
        <end position="328"/>
    </location>
</feature>
<feature type="transmembrane region" description="Helical" evidence="7">
    <location>
        <begin position="290"/>
        <end position="307"/>
    </location>
</feature>
<dbReference type="AlphaFoldDB" id="A0A0J1KNF5"/>
<feature type="transmembrane region" description="Helical" evidence="7">
    <location>
        <begin position="250"/>
        <end position="270"/>
    </location>
</feature>
<feature type="transmembrane region" description="Helical" evidence="7">
    <location>
        <begin position="197"/>
        <end position="214"/>
    </location>
</feature>
<dbReference type="GO" id="GO:0005886">
    <property type="term" value="C:plasma membrane"/>
    <property type="evidence" value="ECO:0007669"/>
    <property type="project" value="UniProtKB-SubCell"/>
</dbReference>
<comment type="caution">
    <text evidence="9">The sequence shown here is derived from an EMBL/GenBank/DDBJ whole genome shotgun (WGS) entry which is preliminary data.</text>
</comment>
<comment type="subcellular location">
    <subcellularLocation>
        <location evidence="1">Cell membrane</location>
        <topology evidence="1">Multi-pass membrane protein</topology>
    </subcellularLocation>
</comment>
<proteinExistence type="inferred from homology"/>
<organism evidence="9 10">
    <name type="scientific">Bacillus anthracis</name>
    <name type="common">anthrax bacterium</name>
    <dbReference type="NCBI Taxonomy" id="1392"/>
    <lineage>
        <taxon>Bacteria</taxon>
        <taxon>Bacillati</taxon>
        <taxon>Bacillota</taxon>
        <taxon>Bacilli</taxon>
        <taxon>Bacillales</taxon>
        <taxon>Bacillaceae</taxon>
        <taxon>Bacillus</taxon>
        <taxon>Bacillus cereus group</taxon>
    </lineage>
</organism>
<keyword evidence="4 7" id="KW-0812">Transmembrane</keyword>
<sequence length="355" mass="42244">MDSKRERNNFIDFIRAISILGVICIHVVGLSFSEESIGIGVLFMDNLFRFAVPFFMGILGFMTIKKYSSINSWWKFYRDKIFLIVLPFYIWAIYYYFTPNIYPYPNINEGKEHWWQILTGESEIQLYFMIAYLLFLLLIPLVVFLYKKDKNNRFKFLCIGLVFCHLALLTYSDYIVWVEKSDFWYLHWNYSLPLHWLAYYLIGVLIALPGKNRYLTVIKKKGNHHFWLSLILYLVAVVCFLFSLRGLKPYATVQLFIVSLFALNFLYKLYLKIRKYKMINWLYYIGKNSFPIYLSHVIFIKYAFIAFGKQTGLIYDILIYIACIVFSIGYIGLHNSFFSKEVISNGFQKPSIFNK</sequence>
<feature type="transmembrane region" description="Helical" evidence="7">
    <location>
        <begin position="124"/>
        <end position="144"/>
    </location>
</feature>
<name>A0A0J1KNF5_BACAN</name>
<feature type="transmembrane region" description="Helical" evidence="7">
    <location>
        <begin position="38"/>
        <end position="61"/>
    </location>
</feature>
<protein>
    <recommendedName>
        <fullName evidence="8">Acyltransferase 3 domain-containing protein</fullName>
    </recommendedName>
</protein>
<evidence type="ECO:0000256" key="1">
    <source>
        <dbReference type="ARBA" id="ARBA00004651"/>
    </source>
</evidence>
<dbReference type="Pfam" id="PF01757">
    <property type="entry name" value="Acyl_transf_3"/>
    <property type="match status" value="1"/>
</dbReference>
<keyword evidence="5 7" id="KW-1133">Transmembrane helix</keyword>
<comment type="similarity">
    <text evidence="2">Belongs to the acyltransferase 3 family.</text>
</comment>